<accession>A0A0G4GXK4</accession>
<feature type="compositionally biased region" description="Basic and acidic residues" evidence="1">
    <location>
        <begin position="643"/>
        <end position="658"/>
    </location>
</feature>
<dbReference type="AlphaFoldDB" id="A0A0G4GXK4"/>
<feature type="region of interest" description="Disordered" evidence="1">
    <location>
        <begin position="380"/>
        <end position="428"/>
    </location>
</feature>
<feature type="region of interest" description="Disordered" evidence="1">
    <location>
        <begin position="440"/>
        <end position="483"/>
    </location>
</feature>
<dbReference type="Proteomes" id="UP000041254">
    <property type="component" value="Unassembled WGS sequence"/>
</dbReference>
<evidence type="ECO:0000256" key="1">
    <source>
        <dbReference type="SAM" id="MobiDB-lite"/>
    </source>
</evidence>
<evidence type="ECO:0000313" key="2">
    <source>
        <dbReference type="EMBL" id="CEM35577.1"/>
    </source>
</evidence>
<feature type="compositionally biased region" description="Low complexity" evidence="1">
    <location>
        <begin position="440"/>
        <end position="450"/>
    </location>
</feature>
<feature type="compositionally biased region" description="Pro residues" evidence="1">
    <location>
        <begin position="411"/>
        <end position="420"/>
    </location>
</feature>
<feature type="compositionally biased region" description="Low complexity" evidence="1">
    <location>
        <begin position="391"/>
        <end position="402"/>
    </location>
</feature>
<evidence type="ECO:0000313" key="3">
    <source>
        <dbReference type="Proteomes" id="UP000041254"/>
    </source>
</evidence>
<dbReference type="InParanoid" id="A0A0G4GXK4"/>
<feature type="compositionally biased region" description="Polar residues" evidence="1">
    <location>
        <begin position="467"/>
        <end position="479"/>
    </location>
</feature>
<feature type="region of interest" description="Disordered" evidence="1">
    <location>
        <begin position="526"/>
        <end position="617"/>
    </location>
</feature>
<gene>
    <name evidence="2" type="ORF">Vbra_841</name>
</gene>
<sequence>MAANLLSIPVPATEPAAPHPTQNILTPLKARAEKVAADVWLSLHKEIQQICLDILAKFGLRVPDARANKGRRAGDAKLGFLHDISDDASLPQGEAETVCTVPFMTALKAVMKRDLDHGSLKTILMCLMALIERLHEEPDEDDEGEASDLPLSLPVPVATSSPADSHFQKAMELLSLLYLAFSYNEDREISLRPFLSSLHLVYVDDINRAGTQEANTSSAEASPRPRRTNDSNGGSREEARSESTAIDTVTSCRSSRTSEASPNAVPASAGVMTAGAAAGKVGLRRRRFSGSFRRMVELFNASVLSCLARMRYNLRVSEVWLEMKQDQISKKLKQIFGIALPPPAPLIPIGDRPVRYNHRYPPLPHSQSMPQSALLPLTHASPMAAPSPYGQQPTAQQMQMQQRSGAYYSPCEPPLSPPSPGSETSSADAPQLCMLWWQQREGQQGAAAGSQEGGGDKAGQPPKKSVSEGSTNASGTGRSSVAFDEKSFLRLSSLGSLPLSHGSARNAHDAQSELTTCTLFSEFGQSFSSATPTHSHDPSRTSDNGPSCSPLPRASPHATTQRPAQPATSNNRFVASIDKRPAAPSVPVAPVTITPPEGEPEAKVGVHSSSDPAVGHQLGSRLKTIVSLPNLFPLPEEPPSAERSGEGHDDLGRAEGDHLSLVPAAPPSSHDESKQRIEERLKRHFMDLCTDAPVASVGPS</sequence>
<dbReference type="EMBL" id="CDMY01000859">
    <property type="protein sequence ID" value="CEM35577.1"/>
    <property type="molecule type" value="Genomic_DNA"/>
</dbReference>
<keyword evidence="3" id="KW-1185">Reference proteome</keyword>
<feature type="region of interest" description="Disordered" evidence="1">
    <location>
        <begin position="212"/>
        <end position="266"/>
    </location>
</feature>
<name>A0A0G4GXK4_VITBC</name>
<protein>
    <submittedName>
        <fullName evidence="2">Uncharacterized protein</fullName>
    </submittedName>
</protein>
<feature type="compositionally biased region" description="Polar residues" evidence="1">
    <location>
        <begin position="242"/>
        <end position="261"/>
    </location>
</feature>
<proteinExistence type="predicted"/>
<feature type="compositionally biased region" description="Polar residues" evidence="1">
    <location>
        <begin position="557"/>
        <end position="573"/>
    </location>
</feature>
<dbReference type="VEuPathDB" id="CryptoDB:Vbra_841"/>
<organism evidence="2 3">
    <name type="scientific">Vitrella brassicaformis (strain CCMP3155)</name>
    <dbReference type="NCBI Taxonomy" id="1169540"/>
    <lineage>
        <taxon>Eukaryota</taxon>
        <taxon>Sar</taxon>
        <taxon>Alveolata</taxon>
        <taxon>Colpodellida</taxon>
        <taxon>Vitrellaceae</taxon>
        <taxon>Vitrella</taxon>
    </lineage>
</organism>
<feature type="region of interest" description="Disordered" evidence="1">
    <location>
        <begin position="630"/>
        <end position="677"/>
    </location>
</feature>
<feature type="compositionally biased region" description="Low complexity" evidence="1">
    <location>
        <begin position="582"/>
        <end position="596"/>
    </location>
</feature>
<reference evidence="2 3" key="1">
    <citation type="submission" date="2014-11" db="EMBL/GenBank/DDBJ databases">
        <authorList>
            <person name="Zhu J."/>
            <person name="Qi W."/>
            <person name="Song R."/>
        </authorList>
    </citation>
    <scope>NUCLEOTIDE SEQUENCE [LARGE SCALE GENOMIC DNA]</scope>
</reference>